<evidence type="ECO:0000256" key="4">
    <source>
        <dbReference type="ARBA" id="ARBA00022989"/>
    </source>
</evidence>
<keyword evidence="9" id="KW-1185">Reference proteome</keyword>
<dbReference type="InterPro" id="IPR000620">
    <property type="entry name" value="EamA_dom"/>
</dbReference>
<dbReference type="AlphaFoldDB" id="A0A1N6H0U3"/>
<name>A0A1N6H0U3_9RHOB</name>
<organism evidence="8 9">
    <name type="scientific">Vannielia litorea</name>
    <dbReference type="NCBI Taxonomy" id="1217970"/>
    <lineage>
        <taxon>Bacteria</taxon>
        <taxon>Pseudomonadati</taxon>
        <taxon>Pseudomonadota</taxon>
        <taxon>Alphaproteobacteria</taxon>
        <taxon>Rhodobacterales</taxon>
        <taxon>Paracoccaceae</taxon>
        <taxon>Vannielia</taxon>
    </lineage>
</organism>
<accession>A0A1N6H0U3</accession>
<feature type="domain" description="EamA" evidence="7">
    <location>
        <begin position="160"/>
        <end position="290"/>
    </location>
</feature>
<evidence type="ECO:0000256" key="5">
    <source>
        <dbReference type="ARBA" id="ARBA00023136"/>
    </source>
</evidence>
<feature type="transmembrane region" description="Helical" evidence="6">
    <location>
        <begin position="217"/>
        <end position="236"/>
    </location>
</feature>
<evidence type="ECO:0000256" key="1">
    <source>
        <dbReference type="ARBA" id="ARBA00004141"/>
    </source>
</evidence>
<dbReference type="InterPro" id="IPR037185">
    <property type="entry name" value="EmrE-like"/>
</dbReference>
<comment type="similarity">
    <text evidence="2">Belongs to the drug/metabolite transporter (DMT) superfamily. 10 TMS drug/metabolite exporter (DME) (TC 2.A.7.3) family.</text>
</comment>
<feature type="transmembrane region" description="Helical" evidence="6">
    <location>
        <begin position="134"/>
        <end position="151"/>
    </location>
</feature>
<protein>
    <submittedName>
        <fullName evidence="8">Permease of the drug/metabolite transporter (DMT) superfamily</fullName>
    </submittedName>
</protein>
<dbReference type="RefSeq" id="WP_074256929.1">
    <property type="nucleotide sequence ID" value="NZ_FSRL01000001.1"/>
</dbReference>
<feature type="transmembrane region" description="Helical" evidence="6">
    <location>
        <begin position="109"/>
        <end position="127"/>
    </location>
</feature>
<dbReference type="OrthoDB" id="9812899at2"/>
<dbReference type="Proteomes" id="UP000184932">
    <property type="component" value="Unassembled WGS sequence"/>
</dbReference>
<evidence type="ECO:0000313" key="8">
    <source>
        <dbReference type="EMBL" id="SIO13431.1"/>
    </source>
</evidence>
<dbReference type="Gene3D" id="1.10.3730.20">
    <property type="match status" value="1"/>
</dbReference>
<dbReference type="Pfam" id="PF00892">
    <property type="entry name" value="EamA"/>
    <property type="match status" value="2"/>
</dbReference>
<reference evidence="9" key="1">
    <citation type="submission" date="2016-11" db="EMBL/GenBank/DDBJ databases">
        <authorList>
            <person name="Varghese N."/>
            <person name="Submissions S."/>
        </authorList>
    </citation>
    <scope>NUCLEOTIDE SEQUENCE [LARGE SCALE GENOMIC DNA]</scope>
    <source>
        <strain evidence="9">DSM 29440</strain>
    </source>
</reference>
<feature type="transmembrane region" description="Helical" evidence="6">
    <location>
        <begin position="190"/>
        <end position="211"/>
    </location>
</feature>
<feature type="transmembrane region" description="Helical" evidence="6">
    <location>
        <begin position="15"/>
        <end position="34"/>
    </location>
</feature>
<dbReference type="STRING" id="1217970.SAMN05444002_2975"/>
<dbReference type="GO" id="GO:0016020">
    <property type="term" value="C:membrane"/>
    <property type="evidence" value="ECO:0007669"/>
    <property type="project" value="UniProtKB-SubCell"/>
</dbReference>
<feature type="transmembrane region" description="Helical" evidence="6">
    <location>
        <begin position="273"/>
        <end position="291"/>
    </location>
</feature>
<evidence type="ECO:0000256" key="2">
    <source>
        <dbReference type="ARBA" id="ARBA00009853"/>
    </source>
</evidence>
<dbReference type="PANTHER" id="PTHR22911">
    <property type="entry name" value="ACYL-MALONYL CONDENSING ENZYME-RELATED"/>
    <property type="match status" value="1"/>
</dbReference>
<feature type="transmembrane region" description="Helical" evidence="6">
    <location>
        <begin position="248"/>
        <end position="267"/>
    </location>
</feature>
<feature type="domain" description="EamA" evidence="7">
    <location>
        <begin position="16"/>
        <end position="150"/>
    </location>
</feature>
<dbReference type="EMBL" id="FSRL01000001">
    <property type="protein sequence ID" value="SIO13431.1"/>
    <property type="molecule type" value="Genomic_DNA"/>
</dbReference>
<feature type="transmembrane region" description="Helical" evidence="6">
    <location>
        <begin position="54"/>
        <end position="71"/>
    </location>
</feature>
<dbReference type="SUPFAM" id="SSF103481">
    <property type="entry name" value="Multidrug resistance efflux transporter EmrE"/>
    <property type="match status" value="2"/>
</dbReference>
<evidence type="ECO:0000256" key="3">
    <source>
        <dbReference type="ARBA" id="ARBA00022692"/>
    </source>
</evidence>
<evidence type="ECO:0000313" key="9">
    <source>
        <dbReference type="Proteomes" id="UP000184932"/>
    </source>
</evidence>
<feature type="transmembrane region" description="Helical" evidence="6">
    <location>
        <begin position="157"/>
        <end position="178"/>
    </location>
</feature>
<evidence type="ECO:0000256" key="6">
    <source>
        <dbReference type="SAM" id="Phobius"/>
    </source>
</evidence>
<feature type="transmembrane region" description="Helical" evidence="6">
    <location>
        <begin position="83"/>
        <end position="103"/>
    </location>
</feature>
<keyword evidence="3 6" id="KW-0812">Transmembrane</keyword>
<proteinExistence type="inferred from homology"/>
<sequence length="309" mass="32447">MSDVPFAPVRPDNTLAALCIAGATAFIALSTLFAKTLTTDALGSALSPFQVSHGRFVFALVFFVAGCAVIRPRFTRPHWGLHLARTGCGWGGVTLMFAAVAFIPMADATALSFTSPVFTLIFAVVLLGERVGRVRWAAVAVALTGAAVLLRPTPESFQPAALLALGAAVAMGTENIWIKKLTRREGRLQILLVNNVLGVLIASAALLAAGWQSPTLAQWGALAGVGLSMATAQSFYINGMARADASFVAPFIYGTLVFAALFDAVIFGAVPDWVSWLGASIIVAGALLLAWREGRKRPVGLRPARGVVK</sequence>
<gene>
    <name evidence="8" type="ORF">SAMN05444002_2975</name>
</gene>
<evidence type="ECO:0000259" key="7">
    <source>
        <dbReference type="Pfam" id="PF00892"/>
    </source>
</evidence>
<keyword evidence="4 6" id="KW-1133">Transmembrane helix</keyword>
<keyword evidence="5 6" id="KW-0472">Membrane</keyword>
<dbReference type="PANTHER" id="PTHR22911:SF6">
    <property type="entry name" value="SOLUTE CARRIER FAMILY 35 MEMBER G1"/>
    <property type="match status" value="1"/>
</dbReference>
<comment type="subcellular location">
    <subcellularLocation>
        <location evidence="1">Membrane</location>
        <topology evidence="1">Multi-pass membrane protein</topology>
    </subcellularLocation>
</comment>